<reference evidence="3" key="1">
    <citation type="submission" date="2018-09" db="EMBL/GenBank/DDBJ databases">
        <authorList>
            <person name="Livingstone P.G."/>
            <person name="Whitworth D.E."/>
        </authorList>
    </citation>
    <scope>NUCLEOTIDE SEQUENCE [LARGE SCALE GENOMIC DNA]</scope>
    <source>
        <strain evidence="3">AB047A</strain>
    </source>
</reference>
<comment type="caution">
    <text evidence="2">The sequence shown here is derived from an EMBL/GenBank/DDBJ whole genome shotgun (WGS) entry which is preliminary data.</text>
</comment>
<dbReference type="AlphaFoldDB" id="A0A3A8Q3Y2"/>
<keyword evidence="1" id="KW-0472">Membrane</keyword>
<dbReference type="EMBL" id="RAWM01000097">
    <property type="protein sequence ID" value="RKH63427.1"/>
    <property type="molecule type" value="Genomic_DNA"/>
</dbReference>
<evidence type="ECO:0000313" key="3">
    <source>
        <dbReference type="Proteomes" id="UP000282656"/>
    </source>
</evidence>
<name>A0A3A8Q3Y2_9BACT</name>
<feature type="transmembrane region" description="Helical" evidence="1">
    <location>
        <begin position="20"/>
        <end position="44"/>
    </location>
</feature>
<organism evidence="2 3">
    <name type="scientific">Corallococcus interemptor</name>
    <dbReference type="NCBI Taxonomy" id="2316720"/>
    <lineage>
        <taxon>Bacteria</taxon>
        <taxon>Pseudomonadati</taxon>
        <taxon>Myxococcota</taxon>
        <taxon>Myxococcia</taxon>
        <taxon>Myxococcales</taxon>
        <taxon>Cystobacterineae</taxon>
        <taxon>Myxococcaceae</taxon>
        <taxon>Corallococcus</taxon>
    </lineage>
</organism>
<dbReference type="OrthoDB" id="5508450at2"/>
<feature type="transmembrane region" description="Helical" evidence="1">
    <location>
        <begin position="65"/>
        <end position="93"/>
    </location>
</feature>
<keyword evidence="3" id="KW-1185">Reference proteome</keyword>
<gene>
    <name evidence="2" type="ORF">D7X96_27825</name>
</gene>
<evidence type="ECO:0000313" key="2">
    <source>
        <dbReference type="EMBL" id="RKH63427.1"/>
    </source>
</evidence>
<accession>A0A3A8Q3Y2</accession>
<sequence>MPETPAPTSGRPGLAHAERQFVRSVVAGLVLLGAVAVAGPLLSYRSDVATARSEFQSRMTREARVYAEALAIVIVSGTLSACALTLVLLPVLFRIFACFTEQVVDRMPAQLLRVVPGAKNLRKAG</sequence>
<evidence type="ECO:0000256" key="1">
    <source>
        <dbReference type="SAM" id="Phobius"/>
    </source>
</evidence>
<proteinExistence type="predicted"/>
<dbReference type="Proteomes" id="UP000282656">
    <property type="component" value="Unassembled WGS sequence"/>
</dbReference>
<protein>
    <submittedName>
        <fullName evidence="2">Uncharacterized protein</fullName>
    </submittedName>
</protein>
<keyword evidence="1" id="KW-0812">Transmembrane</keyword>
<keyword evidence="1" id="KW-1133">Transmembrane helix</keyword>